<evidence type="ECO:0000256" key="5">
    <source>
        <dbReference type="PIRSR" id="PIRSR015582-2"/>
    </source>
</evidence>
<dbReference type="GO" id="GO:0003824">
    <property type="term" value="F:catalytic activity"/>
    <property type="evidence" value="ECO:0007669"/>
    <property type="project" value="InterPro"/>
</dbReference>
<feature type="binding site" evidence="5">
    <location>
        <position position="172"/>
    </location>
    <ligand>
        <name>Mg(2+)</name>
        <dbReference type="ChEBI" id="CHEBI:18420"/>
    </ligand>
</feature>
<dbReference type="InterPro" id="IPR005000">
    <property type="entry name" value="Aldolase/citrate-lyase_domain"/>
</dbReference>
<keyword evidence="2 5" id="KW-0479">Metal-binding</keyword>
<feature type="binding site" evidence="4">
    <location>
        <position position="107"/>
    </location>
    <ligand>
        <name>substrate</name>
    </ligand>
</feature>
<dbReference type="SUPFAM" id="SSF51621">
    <property type="entry name" value="Phosphoenolpyruvate/pyruvate domain"/>
    <property type="match status" value="1"/>
</dbReference>
<comment type="cofactor">
    <cofactor evidence="1">
        <name>Mg(2+)</name>
        <dbReference type="ChEBI" id="CHEBI:18420"/>
    </cofactor>
</comment>
<protein>
    <recommendedName>
        <fullName evidence="6">HpcH/HpaI aldolase/citrate lyase domain-containing protein</fullName>
    </recommendedName>
</protein>
<dbReference type="InterPro" id="IPR011206">
    <property type="entry name" value="Citrate_lyase_beta/mcl1/mcl2"/>
</dbReference>
<reference evidence="7" key="1">
    <citation type="submission" date="2023-08" db="EMBL/GenBank/DDBJ databases">
        <authorList>
            <person name="Chen Y."/>
            <person name="Shah S."/>
            <person name="Dougan E. K."/>
            <person name="Thang M."/>
            <person name="Chan C."/>
        </authorList>
    </citation>
    <scope>NUCLEOTIDE SEQUENCE</scope>
</reference>
<comment type="caution">
    <text evidence="7">The sequence shown here is derived from an EMBL/GenBank/DDBJ whole genome shotgun (WGS) entry which is preliminary data.</text>
</comment>
<gene>
    <name evidence="7" type="ORF">EVOR1521_LOCUS5785</name>
</gene>
<evidence type="ECO:0000256" key="4">
    <source>
        <dbReference type="PIRSR" id="PIRSR015582-1"/>
    </source>
</evidence>
<feature type="binding site" evidence="5">
    <location>
        <position position="199"/>
    </location>
    <ligand>
        <name>Mg(2+)</name>
        <dbReference type="ChEBI" id="CHEBI:18420"/>
    </ligand>
</feature>
<dbReference type="PIRSF" id="PIRSF015582">
    <property type="entry name" value="Cit_lyase_B"/>
    <property type="match status" value="1"/>
</dbReference>
<keyword evidence="3 5" id="KW-0460">Magnesium</keyword>
<proteinExistence type="predicted"/>
<sequence length="356" mass="38295">MGLSRMLSRVAQGLRSGLKGRVAAPVTGAFRNSFTVVEEATPRLNRCELYVPGTQAKIIPKAAKSKADVVVMDLEDSVAAGEKETARKNVIHALKEVDFGNKTVAVRINGLYSHHMYKDVVEIIEQAGERCDVFIVPMVGTDKDVYMADALVSQVETAVGRKKKLGFGLIIEATMGMMNIHAIAGASKRNESLHFGVADYAASTKSRTTNIGGPNRYYGVLTDQDGDKPRDFFWGDPWHYAMSRIVVAARANGLRPVDGPFGDIADPDGYKAQCFRGAALGMEGKWAIHPSQVAIANEVFSPGEAEVAQAKRVLEAMETAQREGLGAVSLDGKLVDIASIKQADAIVKKAEAIAAM</sequence>
<dbReference type="PANTHER" id="PTHR32308">
    <property type="entry name" value="LYASE BETA SUBUNIT, PUTATIVE (AFU_ORTHOLOGUE AFUA_4G13030)-RELATED"/>
    <property type="match status" value="1"/>
</dbReference>
<evidence type="ECO:0000256" key="3">
    <source>
        <dbReference type="ARBA" id="ARBA00022842"/>
    </source>
</evidence>
<evidence type="ECO:0000259" key="6">
    <source>
        <dbReference type="Pfam" id="PF03328"/>
    </source>
</evidence>
<dbReference type="AlphaFoldDB" id="A0AA36HYI7"/>
<dbReference type="GO" id="GO:0006107">
    <property type="term" value="P:oxaloacetate metabolic process"/>
    <property type="evidence" value="ECO:0007669"/>
    <property type="project" value="TreeGrafter"/>
</dbReference>
<feature type="domain" description="HpcH/HpaI aldolase/citrate lyase" evidence="6">
    <location>
        <begin position="47"/>
        <end position="290"/>
    </location>
</feature>
<dbReference type="Gene3D" id="3.20.20.60">
    <property type="entry name" value="Phosphoenolpyruvate-binding domains"/>
    <property type="match status" value="1"/>
</dbReference>
<name>A0AA36HYI7_9DINO</name>
<dbReference type="PANTHER" id="PTHR32308:SF10">
    <property type="entry name" value="CITRATE LYASE SUBUNIT BETA"/>
    <property type="match status" value="1"/>
</dbReference>
<evidence type="ECO:0000256" key="1">
    <source>
        <dbReference type="ARBA" id="ARBA00001946"/>
    </source>
</evidence>
<dbReference type="Pfam" id="PF03328">
    <property type="entry name" value="HpcH_HpaI"/>
    <property type="match status" value="1"/>
</dbReference>
<keyword evidence="8" id="KW-1185">Reference proteome</keyword>
<accession>A0AA36HYI7</accession>
<organism evidence="7 8">
    <name type="scientific">Effrenium voratum</name>
    <dbReference type="NCBI Taxonomy" id="2562239"/>
    <lineage>
        <taxon>Eukaryota</taxon>
        <taxon>Sar</taxon>
        <taxon>Alveolata</taxon>
        <taxon>Dinophyceae</taxon>
        <taxon>Suessiales</taxon>
        <taxon>Symbiodiniaceae</taxon>
        <taxon>Effrenium</taxon>
    </lineage>
</organism>
<dbReference type="Proteomes" id="UP001178507">
    <property type="component" value="Unassembled WGS sequence"/>
</dbReference>
<evidence type="ECO:0000313" key="7">
    <source>
        <dbReference type="EMBL" id="CAJ1376824.1"/>
    </source>
</evidence>
<feature type="binding site" evidence="4">
    <location>
        <position position="172"/>
    </location>
    <ligand>
        <name>substrate</name>
    </ligand>
</feature>
<evidence type="ECO:0000256" key="2">
    <source>
        <dbReference type="ARBA" id="ARBA00022723"/>
    </source>
</evidence>
<dbReference type="InterPro" id="IPR040442">
    <property type="entry name" value="Pyrv_kinase-like_dom_sf"/>
</dbReference>
<dbReference type="GO" id="GO:0000287">
    <property type="term" value="F:magnesium ion binding"/>
    <property type="evidence" value="ECO:0007669"/>
    <property type="project" value="TreeGrafter"/>
</dbReference>
<dbReference type="InterPro" id="IPR015813">
    <property type="entry name" value="Pyrv/PenolPyrv_kinase-like_dom"/>
</dbReference>
<evidence type="ECO:0000313" key="8">
    <source>
        <dbReference type="Proteomes" id="UP001178507"/>
    </source>
</evidence>
<dbReference type="EMBL" id="CAUJNA010000424">
    <property type="protein sequence ID" value="CAJ1376824.1"/>
    <property type="molecule type" value="Genomic_DNA"/>
</dbReference>